<dbReference type="GO" id="GO:0006508">
    <property type="term" value="P:proteolysis"/>
    <property type="evidence" value="ECO:0007669"/>
    <property type="project" value="InterPro"/>
</dbReference>
<dbReference type="PANTHER" id="PTHR33473:SF17">
    <property type="entry name" value="ATP-DEPENDENT CLP PROTEASE ADAPTER PROTEIN CLPS1, CHLOROPLASTIC"/>
    <property type="match status" value="1"/>
</dbReference>
<reference evidence="3" key="1">
    <citation type="submission" date="2021-01" db="EMBL/GenBank/DDBJ databases">
        <authorList>
            <person name="Corre E."/>
            <person name="Pelletier E."/>
            <person name="Niang G."/>
            <person name="Scheremetjew M."/>
            <person name="Finn R."/>
            <person name="Kale V."/>
            <person name="Holt S."/>
            <person name="Cochrane G."/>
            <person name="Meng A."/>
            <person name="Brown T."/>
            <person name="Cohen L."/>
        </authorList>
    </citation>
    <scope>NUCLEOTIDE SEQUENCE</scope>
    <source>
        <strain evidence="3">CCMP3107</strain>
    </source>
</reference>
<evidence type="ECO:0000256" key="1">
    <source>
        <dbReference type="SAM" id="SignalP"/>
    </source>
</evidence>
<sequence>MPGYMMMIFVILFMLVCTSLTSAFTLPNDLRPVISLVPTSSFGGDLLKRDERMQLSMSTVIEKPKTDKAFEVKKNIDRKAESEAETGGKYTVLLFNDPMNYREYVARCLVEVVGMPEDQAFAIMGEAHRNGMGVVGSWHEELAEAYKEALLARSLTVDIVEM</sequence>
<proteinExistence type="predicted"/>
<dbReference type="EMBL" id="HBIU01042465">
    <property type="protein sequence ID" value="CAE0640416.1"/>
    <property type="molecule type" value="Transcribed_RNA"/>
</dbReference>
<keyword evidence="1" id="KW-0732">Signal</keyword>
<dbReference type="InterPro" id="IPR014719">
    <property type="entry name" value="Ribosomal_bL12_C/ClpS-like"/>
</dbReference>
<dbReference type="PANTHER" id="PTHR33473">
    <property type="entry name" value="ATP-DEPENDENT CLP PROTEASE ADAPTER PROTEIN CLPS1, CHLOROPLASTIC"/>
    <property type="match status" value="1"/>
</dbReference>
<dbReference type="InterPro" id="IPR003769">
    <property type="entry name" value="ClpS_core"/>
</dbReference>
<accession>A0A7S4DBT8</accession>
<dbReference type="Gene3D" id="3.30.1390.10">
    <property type="match status" value="1"/>
</dbReference>
<feature type="signal peptide" evidence="1">
    <location>
        <begin position="1"/>
        <end position="23"/>
    </location>
</feature>
<dbReference type="Pfam" id="PF02617">
    <property type="entry name" value="ClpS"/>
    <property type="match status" value="1"/>
</dbReference>
<dbReference type="AlphaFoldDB" id="A0A7S4DBT8"/>
<evidence type="ECO:0000259" key="2">
    <source>
        <dbReference type="Pfam" id="PF02617"/>
    </source>
</evidence>
<feature type="domain" description="Adaptor protein ClpS core" evidence="2">
    <location>
        <begin position="89"/>
        <end position="152"/>
    </location>
</feature>
<protein>
    <recommendedName>
        <fullName evidence="2">Adaptor protein ClpS core domain-containing protein</fullName>
    </recommendedName>
</protein>
<dbReference type="InterPro" id="IPR022935">
    <property type="entry name" value="ClpS"/>
</dbReference>
<dbReference type="SUPFAM" id="SSF54736">
    <property type="entry name" value="ClpS-like"/>
    <property type="match status" value="1"/>
</dbReference>
<organism evidence="3">
    <name type="scientific">Heterosigma akashiwo</name>
    <name type="common">Chromophytic alga</name>
    <name type="synonym">Heterosigma carterae</name>
    <dbReference type="NCBI Taxonomy" id="2829"/>
    <lineage>
        <taxon>Eukaryota</taxon>
        <taxon>Sar</taxon>
        <taxon>Stramenopiles</taxon>
        <taxon>Ochrophyta</taxon>
        <taxon>Raphidophyceae</taxon>
        <taxon>Chattonellales</taxon>
        <taxon>Chattonellaceae</taxon>
        <taxon>Heterosigma</taxon>
    </lineage>
</organism>
<name>A0A7S4DBT8_HETAK</name>
<dbReference type="GO" id="GO:0030163">
    <property type="term" value="P:protein catabolic process"/>
    <property type="evidence" value="ECO:0007669"/>
    <property type="project" value="InterPro"/>
</dbReference>
<evidence type="ECO:0000313" key="3">
    <source>
        <dbReference type="EMBL" id="CAE0640416.1"/>
    </source>
</evidence>
<feature type="chain" id="PRO_5031136649" description="Adaptor protein ClpS core domain-containing protein" evidence="1">
    <location>
        <begin position="24"/>
        <end position="162"/>
    </location>
</feature>
<gene>
    <name evidence="3" type="ORF">HAKA00212_LOCUS19237</name>
</gene>